<evidence type="ECO:0000313" key="2">
    <source>
        <dbReference type="Proteomes" id="UP001576780"/>
    </source>
</evidence>
<dbReference type="RefSeq" id="WP_413256853.1">
    <property type="nucleotide sequence ID" value="NZ_JBHFNT010000322.1"/>
</dbReference>
<accession>A0ABV4WXD1</accession>
<keyword evidence="2" id="KW-1185">Reference proteome</keyword>
<protein>
    <submittedName>
        <fullName evidence="1">Uncharacterized protein</fullName>
    </submittedName>
</protein>
<dbReference type="EMBL" id="JBHFNT010000322">
    <property type="protein sequence ID" value="MFB2839772.1"/>
    <property type="molecule type" value="Genomic_DNA"/>
</dbReference>
<gene>
    <name evidence="1" type="ORF">ACE1CA_35225</name>
</gene>
<dbReference type="Proteomes" id="UP001576780">
    <property type="component" value="Unassembled WGS sequence"/>
</dbReference>
<reference evidence="1 2" key="1">
    <citation type="submission" date="2024-09" db="EMBL/GenBank/DDBJ databases">
        <title>Floridaenema gen nov. (Aerosakkonemataceae, Aerosakkonematales ord. nov., Cyanobacteria) from benthic tropical and subtropical fresh waters, with the description of four new species.</title>
        <authorList>
            <person name="Moretto J.A."/>
            <person name="Berthold D.E."/>
            <person name="Lefler F.W."/>
            <person name="Huang I.-S."/>
            <person name="Laughinghouse H. IV."/>
        </authorList>
    </citation>
    <scope>NUCLEOTIDE SEQUENCE [LARGE SCALE GENOMIC DNA]</scope>
    <source>
        <strain evidence="1 2">BLCC-F167</strain>
    </source>
</reference>
<organism evidence="1 2">
    <name type="scientific">Floridaenema evergladense BLCC-F167</name>
    <dbReference type="NCBI Taxonomy" id="3153639"/>
    <lineage>
        <taxon>Bacteria</taxon>
        <taxon>Bacillati</taxon>
        <taxon>Cyanobacteriota</taxon>
        <taxon>Cyanophyceae</taxon>
        <taxon>Oscillatoriophycideae</taxon>
        <taxon>Aerosakkonematales</taxon>
        <taxon>Aerosakkonemataceae</taxon>
        <taxon>Floridanema</taxon>
        <taxon>Floridanema evergladense</taxon>
    </lineage>
</organism>
<comment type="caution">
    <text evidence="1">The sequence shown here is derived from an EMBL/GenBank/DDBJ whole genome shotgun (WGS) entry which is preliminary data.</text>
</comment>
<name>A0ABV4WXD1_9CYAN</name>
<proteinExistence type="predicted"/>
<sequence>MSQIQGLSFVEAQTENIREIIGIHNANVRGQNLSPNAGFLLAKTTEI</sequence>
<evidence type="ECO:0000313" key="1">
    <source>
        <dbReference type="EMBL" id="MFB2839772.1"/>
    </source>
</evidence>